<name>A0AC60NRV9_IXOPE</name>
<dbReference type="EMBL" id="JABSTQ010011587">
    <property type="protein sequence ID" value="KAG0409842.1"/>
    <property type="molecule type" value="Genomic_DNA"/>
</dbReference>
<organism evidence="1 2">
    <name type="scientific">Ixodes persulcatus</name>
    <name type="common">Taiga tick</name>
    <dbReference type="NCBI Taxonomy" id="34615"/>
    <lineage>
        <taxon>Eukaryota</taxon>
        <taxon>Metazoa</taxon>
        <taxon>Ecdysozoa</taxon>
        <taxon>Arthropoda</taxon>
        <taxon>Chelicerata</taxon>
        <taxon>Arachnida</taxon>
        <taxon>Acari</taxon>
        <taxon>Parasitiformes</taxon>
        <taxon>Ixodida</taxon>
        <taxon>Ixodoidea</taxon>
        <taxon>Ixodidae</taxon>
        <taxon>Ixodinae</taxon>
        <taxon>Ixodes</taxon>
    </lineage>
</organism>
<accession>A0AC60NRV9</accession>
<dbReference type="Proteomes" id="UP000805193">
    <property type="component" value="Unassembled WGS sequence"/>
</dbReference>
<protein>
    <submittedName>
        <fullName evidence="1">Uncharacterized protein</fullName>
    </submittedName>
</protein>
<evidence type="ECO:0000313" key="2">
    <source>
        <dbReference type="Proteomes" id="UP000805193"/>
    </source>
</evidence>
<sequence>MFELLLLGNAGHQRVRALSGCLLPKEKRPTKLTQHEKQHKQHDPYKNSYEVQPPTPEARSHGSSFVHGEATRHSLQRRVHLAGTTDDGLFVDINASDRRRTSGARQFLDPSFVKHGTVLDCLRTLRKDNAGYDLKQLFIGSEGTLGLVTQVALQCAPRPKALGVAFLGCRQFEDVLATFRAARTTLPELLSSFELMDLESVRCVWENMGLRSPIGEHAFYVLVELAGSDESILEDSLLNFVEEAMQQQWVSDGTMAQSTTHMKELWQIREMIAESLRLDGYVYKYDISVPLCSYMKAVELVRERVGDGATRVCGFGHMGDSNLHLNVTSRTYSAAVLARIEPFIYEWTAQQKGSISAEHGIGLLKKKFLRLNKSAAAVELMRSVKQCLDPCGILNPYKVIPDEL</sequence>
<keyword evidence="2" id="KW-1185">Reference proteome</keyword>
<comment type="caution">
    <text evidence="1">The sequence shown here is derived from an EMBL/GenBank/DDBJ whole genome shotgun (WGS) entry which is preliminary data.</text>
</comment>
<reference evidence="1 2" key="1">
    <citation type="journal article" date="2020" name="Cell">
        <title>Large-Scale Comparative Analyses of Tick Genomes Elucidate Their Genetic Diversity and Vector Capacities.</title>
        <authorList>
            <consortium name="Tick Genome and Microbiome Consortium (TIGMIC)"/>
            <person name="Jia N."/>
            <person name="Wang J."/>
            <person name="Shi W."/>
            <person name="Du L."/>
            <person name="Sun Y."/>
            <person name="Zhan W."/>
            <person name="Jiang J.F."/>
            <person name="Wang Q."/>
            <person name="Zhang B."/>
            <person name="Ji P."/>
            <person name="Bell-Sakyi L."/>
            <person name="Cui X.M."/>
            <person name="Yuan T.T."/>
            <person name="Jiang B.G."/>
            <person name="Yang W.F."/>
            <person name="Lam T.T."/>
            <person name="Chang Q.C."/>
            <person name="Ding S.J."/>
            <person name="Wang X.J."/>
            <person name="Zhu J.G."/>
            <person name="Ruan X.D."/>
            <person name="Zhao L."/>
            <person name="Wei J.T."/>
            <person name="Ye R.Z."/>
            <person name="Que T.C."/>
            <person name="Du C.H."/>
            <person name="Zhou Y.H."/>
            <person name="Cheng J.X."/>
            <person name="Dai P.F."/>
            <person name="Guo W.B."/>
            <person name="Han X.H."/>
            <person name="Huang E.J."/>
            <person name="Li L.F."/>
            <person name="Wei W."/>
            <person name="Gao Y.C."/>
            <person name="Liu J.Z."/>
            <person name="Shao H.Z."/>
            <person name="Wang X."/>
            <person name="Wang C.C."/>
            <person name="Yang T.C."/>
            <person name="Huo Q.B."/>
            <person name="Li W."/>
            <person name="Chen H.Y."/>
            <person name="Chen S.E."/>
            <person name="Zhou L.G."/>
            <person name="Ni X.B."/>
            <person name="Tian J.H."/>
            <person name="Sheng Y."/>
            <person name="Liu T."/>
            <person name="Pan Y.S."/>
            <person name="Xia L.Y."/>
            <person name="Li J."/>
            <person name="Zhao F."/>
            <person name="Cao W.C."/>
        </authorList>
    </citation>
    <scope>NUCLEOTIDE SEQUENCE [LARGE SCALE GENOMIC DNA]</scope>
    <source>
        <strain evidence="1">Iper-2018</strain>
    </source>
</reference>
<gene>
    <name evidence="1" type="ORF">HPB47_013052</name>
</gene>
<evidence type="ECO:0000313" key="1">
    <source>
        <dbReference type="EMBL" id="KAG0409842.1"/>
    </source>
</evidence>
<proteinExistence type="predicted"/>